<dbReference type="EMBL" id="CANHGI010000002">
    <property type="protein sequence ID" value="CAI5440798.1"/>
    <property type="molecule type" value="Genomic_DNA"/>
</dbReference>
<evidence type="ECO:0000313" key="2">
    <source>
        <dbReference type="EMBL" id="CAI5440798.1"/>
    </source>
</evidence>
<name>A0A9P1MVY1_9PELO</name>
<comment type="caution">
    <text evidence="2">The sequence shown here is derived from an EMBL/GenBank/DDBJ whole genome shotgun (WGS) entry which is preliminary data.</text>
</comment>
<proteinExistence type="predicted"/>
<feature type="compositionally biased region" description="Low complexity" evidence="1">
    <location>
        <begin position="253"/>
        <end position="262"/>
    </location>
</feature>
<keyword evidence="3" id="KW-1185">Reference proteome</keyword>
<evidence type="ECO:0000313" key="3">
    <source>
        <dbReference type="Proteomes" id="UP001152747"/>
    </source>
</evidence>
<reference evidence="2" key="1">
    <citation type="submission" date="2022-11" db="EMBL/GenBank/DDBJ databases">
        <authorList>
            <person name="Kikuchi T."/>
        </authorList>
    </citation>
    <scope>NUCLEOTIDE SEQUENCE</scope>
    <source>
        <strain evidence="2">PS1010</strain>
    </source>
</reference>
<gene>
    <name evidence="2" type="ORF">CAMP_LOCUS3435</name>
</gene>
<dbReference type="AlphaFoldDB" id="A0A9P1MVY1"/>
<evidence type="ECO:0000256" key="1">
    <source>
        <dbReference type="SAM" id="MobiDB-lite"/>
    </source>
</evidence>
<sequence>MDNNEKSRYLYQQFEEALSEKLKARKSQYVLEDLNRKQKPAAELKPISSEYLLRSLQNQDDQNQLFSRDAPNRPFLIGAPVPAKQIRSQIESLDNAIVVPQIIDGRVFFLTHGDSDTHTAIESGSAHNFQNSQPVNLKDVKFSYEQLVQLLGPATCQRLEREFARQNRLSEIELAQLRTARESFSSVHTANSLEPNLLSVRTANSLEPNLLSVHSARSPGPATLIFSKSPGLLTAQEREPNLLTVRTARSRSRSNLSARSPSVHTANSLEPNLLSVRTANSLEPNLLSVHSARSPGPATLIFAKSPGLLTAQEREPNLLTVRTARSRSNSRLSARSPSVHTANSLEPNLLSVRTANSLEPNLLSVHSARSPGPATLIFAKSPGLLTAQEREPNLLSTRTARSSASESSDVNTCVEIADDPTIGVLTALSIRSAGSRSSQDVNTALPVLTLVRSSQDVETARDIESTRSSKDVHTAIEIPNQTFII</sequence>
<feature type="region of interest" description="Disordered" evidence="1">
    <location>
        <begin position="247"/>
        <end position="266"/>
    </location>
</feature>
<dbReference type="OrthoDB" id="5829559at2759"/>
<accession>A0A9P1MVY1</accession>
<dbReference type="Proteomes" id="UP001152747">
    <property type="component" value="Unassembled WGS sequence"/>
</dbReference>
<organism evidence="2 3">
    <name type="scientific">Caenorhabditis angaria</name>
    <dbReference type="NCBI Taxonomy" id="860376"/>
    <lineage>
        <taxon>Eukaryota</taxon>
        <taxon>Metazoa</taxon>
        <taxon>Ecdysozoa</taxon>
        <taxon>Nematoda</taxon>
        <taxon>Chromadorea</taxon>
        <taxon>Rhabditida</taxon>
        <taxon>Rhabditina</taxon>
        <taxon>Rhabditomorpha</taxon>
        <taxon>Rhabditoidea</taxon>
        <taxon>Rhabditidae</taxon>
        <taxon>Peloderinae</taxon>
        <taxon>Caenorhabditis</taxon>
    </lineage>
</organism>
<protein>
    <submittedName>
        <fullName evidence="2">Uncharacterized protein</fullName>
    </submittedName>
</protein>